<dbReference type="GO" id="GO:0005576">
    <property type="term" value="C:extracellular region"/>
    <property type="evidence" value="ECO:0007669"/>
    <property type="project" value="InterPro"/>
</dbReference>
<dbReference type="GO" id="GO:0051968">
    <property type="term" value="P:positive regulation of synaptic transmission, glutamatergic"/>
    <property type="evidence" value="ECO:0007669"/>
    <property type="project" value="TreeGrafter"/>
</dbReference>
<reference evidence="2" key="1">
    <citation type="submission" date="2025-08" db="UniProtKB">
        <authorList>
            <consortium name="RefSeq"/>
        </authorList>
    </citation>
    <scope>IDENTIFICATION</scope>
    <source>
        <tissue evidence="2">Kidney</tissue>
    </source>
</reference>
<dbReference type="PANTHER" id="PTHR36679:SF1">
    <property type="entry name" value="NEUROPEPTIDE S"/>
    <property type="match status" value="1"/>
</dbReference>
<sequence>MEAVGLGSRHAVSSASIHRPGSWGNSAWYRGLDAQPGLGPRWPMTRDSLLQAQAVLRSRSRPPPCTPEEVVEAQKVGFGGVFFFPLCSSLKFNLILVLSISTMDVFWCYPVSSSKSFEDLEVSRKPDYVLILLSGCPTRMDRSERLDFLKPVLEKTFMKRSFRNGVGTGMKKTSFQRAKS</sequence>
<dbReference type="GeneID" id="111743310"/>
<dbReference type="GO" id="GO:0045760">
    <property type="term" value="P:positive regulation of action potential"/>
    <property type="evidence" value="ECO:0007669"/>
    <property type="project" value="TreeGrafter"/>
</dbReference>
<proteinExistence type="predicted"/>
<accession>A0A6P6CQ27</accession>
<dbReference type="KEGG" id="pvp:111743310"/>
<dbReference type="RefSeq" id="XP_023389542.1">
    <property type="nucleotide sequence ID" value="XM_023533774.1"/>
</dbReference>
<keyword evidence="2" id="KW-0527">Neuropeptide</keyword>
<evidence type="ECO:0000313" key="2">
    <source>
        <dbReference type="RefSeq" id="XP_023389542.1"/>
    </source>
</evidence>
<gene>
    <name evidence="2" type="primary">NPS</name>
</gene>
<dbReference type="AlphaFoldDB" id="A0A6P6CQ27"/>
<evidence type="ECO:0000313" key="1">
    <source>
        <dbReference type="Proteomes" id="UP000515202"/>
    </source>
</evidence>
<dbReference type="CTD" id="594857"/>
<dbReference type="PANTHER" id="PTHR36679">
    <property type="entry name" value="NEUROPEPTIDE S"/>
    <property type="match status" value="1"/>
</dbReference>
<dbReference type="OrthoDB" id="9877592at2759"/>
<dbReference type="Pfam" id="PF14993">
    <property type="entry name" value="Neuropeptide_S"/>
    <property type="match status" value="1"/>
</dbReference>
<dbReference type="Proteomes" id="UP000515202">
    <property type="component" value="Unplaced"/>
</dbReference>
<dbReference type="GO" id="GO:0007218">
    <property type="term" value="P:neuropeptide signaling pathway"/>
    <property type="evidence" value="ECO:0007669"/>
    <property type="project" value="UniProtKB-KW"/>
</dbReference>
<protein>
    <submittedName>
        <fullName evidence="2">Neuropeptide S</fullName>
    </submittedName>
</protein>
<organism evidence="1 2">
    <name type="scientific">Pteropus vampyrus</name>
    <name type="common">Large flying fox</name>
    <dbReference type="NCBI Taxonomy" id="132908"/>
    <lineage>
        <taxon>Eukaryota</taxon>
        <taxon>Metazoa</taxon>
        <taxon>Chordata</taxon>
        <taxon>Craniata</taxon>
        <taxon>Vertebrata</taxon>
        <taxon>Euteleostomi</taxon>
        <taxon>Mammalia</taxon>
        <taxon>Eutheria</taxon>
        <taxon>Laurasiatheria</taxon>
        <taxon>Chiroptera</taxon>
        <taxon>Yinpterochiroptera</taxon>
        <taxon>Pteropodoidea</taxon>
        <taxon>Pteropodidae</taxon>
        <taxon>Pteropodinae</taxon>
        <taxon>Pteropus</taxon>
    </lineage>
</organism>
<dbReference type="InterPro" id="IPR028138">
    <property type="entry name" value="Neuropeptide_S"/>
</dbReference>
<name>A0A6P6CQ27_PTEVA</name>
<keyword evidence="1" id="KW-1185">Reference proteome</keyword>
<dbReference type="GO" id="GO:0032230">
    <property type="term" value="P:positive regulation of synaptic transmission, GABAergic"/>
    <property type="evidence" value="ECO:0007669"/>
    <property type="project" value="TreeGrafter"/>
</dbReference>